<dbReference type="Proteomes" id="UP001215598">
    <property type="component" value="Unassembled WGS sequence"/>
</dbReference>
<feature type="transmembrane region" description="Helical" evidence="1">
    <location>
        <begin position="28"/>
        <end position="53"/>
    </location>
</feature>
<gene>
    <name evidence="2" type="ORF">B0H16DRAFT_1686024</name>
</gene>
<comment type="caution">
    <text evidence="2">The sequence shown here is derived from an EMBL/GenBank/DDBJ whole genome shotgun (WGS) entry which is preliminary data.</text>
</comment>
<keyword evidence="1" id="KW-1133">Transmembrane helix</keyword>
<dbReference type="EMBL" id="JARKIB010000017">
    <property type="protein sequence ID" value="KAJ7769918.1"/>
    <property type="molecule type" value="Genomic_DNA"/>
</dbReference>
<evidence type="ECO:0000256" key="1">
    <source>
        <dbReference type="SAM" id="Phobius"/>
    </source>
</evidence>
<keyword evidence="3" id="KW-1185">Reference proteome</keyword>
<protein>
    <submittedName>
        <fullName evidence="2">Uncharacterized protein</fullName>
    </submittedName>
</protein>
<sequence length="209" mass="23965">MNDPKIFDDCLEVGSNHWSRLELRTHHAFAAVYFKASLLLYQIITSLVVGFTARNRVEAEGFMWIRHMSEEIISSSYSPLHLPTNAYEAASHRPTGEYSAHPRYRHRVPCVLRVILRYPNCIVPDTRGSLGFVTRAACERVGKGERERDGTEDEEWESVIRALERVVFPPAAVGHGHAWEEMEVEVVYNSVMFQCRFAYSSSSMRELLT</sequence>
<proteinExistence type="predicted"/>
<name>A0AAD7JTE5_9AGAR</name>
<evidence type="ECO:0000313" key="3">
    <source>
        <dbReference type="Proteomes" id="UP001215598"/>
    </source>
</evidence>
<evidence type="ECO:0000313" key="2">
    <source>
        <dbReference type="EMBL" id="KAJ7769918.1"/>
    </source>
</evidence>
<accession>A0AAD7JTE5</accession>
<keyword evidence="1" id="KW-0812">Transmembrane</keyword>
<dbReference type="AlphaFoldDB" id="A0AAD7JTE5"/>
<organism evidence="2 3">
    <name type="scientific">Mycena metata</name>
    <dbReference type="NCBI Taxonomy" id="1033252"/>
    <lineage>
        <taxon>Eukaryota</taxon>
        <taxon>Fungi</taxon>
        <taxon>Dikarya</taxon>
        <taxon>Basidiomycota</taxon>
        <taxon>Agaricomycotina</taxon>
        <taxon>Agaricomycetes</taxon>
        <taxon>Agaricomycetidae</taxon>
        <taxon>Agaricales</taxon>
        <taxon>Marasmiineae</taxon>
        <taxon>Mycenaceae</taxon>
        <taxon>Mycena</taxon>
    </lineage>
</organism>
<keyword evidence="1" id="KW-0472">Membrane</keyword>
<reference evidence="2" key="1">
    <citation type="submission" date="2023-03" db="EMBL/GenBank/DDBJ databases">
        <title>Massive genome expansion in bonnet fungi (Mycena s.s.) driven by repeated elements and novel gene families across ecological guilds.</title>
        <authorList>
            <consortium name="Lawrence Berkeley National Laboratory"/>
            <person name="Harder C.B."/>
            <person name="Miyauchi S."/>
            <person name="Viragh M."/>
            <person name="Kuo A."/>
            <person name="Thoen E."/>
            <person name="Andreopoulos B."/>
            <person name="Lu D."/>
            <person name="Skrede I."/>
            <person name="Drula E."/>
            <person name="Henrissat B."/>
            <person name="Morin E."/>
            <person name="Kohler A."/>
            <person name="Barry K."/>
            <person name="LaButti K."/>
            <person name="Morin E."/>
            <person name="Salamov A."/>
            <person name="Lipzen A."/>
            <person name="Mereny Z."/>
            <person name="Hegedus B."/>
            <person name="Baldrian P."/>
            <person name="Stursova M."/>
            <person name="Weitz H."/>
            <person name="Taylor A."/>
            <person name="Grigoriev I.V."/>
            <person name="Nagy L.G."/>
            <person name="Martin F."/>
            <person name="Kauserud H."/>
        </authorList>
    </citation>
    <scope>NUCLEOTIDE SEQUENCE</scope>
    <source>
        <strain evidence="2">CBHHK182m</strain>
    </source>
</reference>